<dbReference type="InterPro" id="IPR001675">
    <property type="entry name" value="Glyco_trans_29"/>
</dbReference>
<evidence type="ECO:0000256" key="3">
    <source>
        <dbReference type="ARBA" id="ARBA00022676"/>
    </source>
</evidence>
<keyword evidence="6" id="KW-0735">Signal-anchor</keyword>
<evidence type="ECO:0000256" key="6">
    <source>
        <dbReference type="ARBA" id="ARBA00022968"/>
    </source>
</evidence>
<organism evidence="13 14">
    <name type="scientific">Ranitomeya imitator</name>
    <name type="common">mimic poison frog</name>
    <dbReference type="NCBI Taxonomy" id="111125"/>
    <lineage>
        <taxon>Eukaryota</taxon>
        <taxon>Metazoa</taxon>
        <taxon>Chordata</taxon>
        <taxon>Craniata</taxon>
        <taxon>Vertebrata</taxon>
        <taxon>Euteleostomi</taxon>
        <taxon>Amphibia</taxon>
        <taxon>Batrachia</taxon>
        <taxon>Anura</taxon>
        <taxon>Neobatrachia</taxon>
        <taxon>Hyloidea</taxon>
        <taxon>Dendrobatidae</taxon>
        <taxon>Dendrobatinae</taxon>
        <taxon>Ranitomeya</taxon>
    </lineage>
</organism>
<dbReference type="Pfam" id="PF13843">
    <property type="entry name" value="DDE_Tnp_1_7"/>
    <property type="match status" value="1"/>
</dbReference>
<dbReference type="InterPro" id="IPR029526">
    <property type="entry name" value="PGBD"/>
</dbReference>
<evidence type="ECO:0000256" key="7">
    <source>
        <dbReference type="ARBA" id="ARBA00022989"/>
    </source>
</evidence>
<comment type="subcellular location">
    <subcellularLocation>
        <location evidence="1">Golgi apparatus membrane</location>
        <topology evidence="1">Single-pass type II membrane protein</topology>
    </subcellularLocation>
</comment>
<evidence type="ECO:0000256" key="5">
    <source>
        <dbReference type="ARBA" id="ARBA00022692"/>
    </source>
</evidence>
<evidence type="ECO:0000256" key="8">
    <source>
        <dbReference type="ARBA" id="ARBA00023034"/>
    </source>
</evidence>
<dbReference type="InterPro" id="IPR038578">
    <property type="entry name" value="GT29-like_sf"/>
</dbReference>
<evidence type="ECO:0000256" key="1">
    <source>
        <dbReference type="ARBA" id="ARBA00004323"/>
    </source>
</evidence>
<dbReference type="InterPro" id="IPR051757">
    <property type="entry name" value="Beta-gal_alpha2-3_sialyltrans"/>
</dbReference>
<protein>
    <recommendedName>
        <fullName evidence="12">PiggyBac transposable element-derived protein domain-containing protein</fullName>
    </recommendedName>
</protein>
<evidence type="ECO:0000256" key="11">
    <source>
        <dbReference type="SAM" id="MobiDB-lite"/>
    </source>
</evidence>
<dbReference type="PANTHER" id="PTHR46032:SF8">
    <property type="entry name" value="ST3 BETA-GALACTOSIDE ALPHA-2,3-SIALYLTRANSFERASE 2"/>
    <property type="match status" value="1"/>
</dbReference>
<feature type="region of interest" description="Disordered" evidence="11">
    <location>
        <begin position="290"/>
        <end position="327"/>
    </location>
</feature>
<keyword evidence="8" id="KW-0333">Golgi apparatus</keyword>
<dbReference type="EMBL" id="CAUEEQ010007789">
    <property type="protein sequence ID" value="CAJ0931569.1"/>
    <property type="molecule type" value="Genomic_DNA"/>
</dbReference>
<keyword evidence="14" id="KW-1185">Reference proteome</keyword>
<evidence type="ECO:0000256" key="9">
    <source>
        <dbReference type="ARBA" id="ARBA00023136"/>
    </source>
</evidence>
<keyword evidence="10" id="KW-0325">Glycoprotein</keyword>
<dbReference type="Proteomes" id="UP001176940">
    <property type="component" value="Unassembled WGS sequence"/>
</dbReference>
<keyword evidence="9" id="KW-0472">Membrane</keyword>
<evidence type="ECO:0000256" key="10">
    <source>
        <dbReference type="ARBA" id="ARBA00023180"/>
    </source>
</evidence>
<name>A0ABN9L5R8_9NEOB</name>
<comment type="caution">
    <text evidence="13">The sequence shown here is derived from an EMBL/GenBank/DDBJ whole genome shotgun (WGS) entry which is preliminary data.</text>
</comment>
<keyword evidence="5" id="KW-0812">Transmembrane</keyword>
<dbReference type="PANTHER" id="PTHR46032">
    <property type="entry name" value="ALPHA-2,3-SIALYLTRANSFERASE ST3GAL I ISOFORM X1"/>
    <property type="match status" value="1"/>
</dbReference>
<comment type="similarity">
    <text evidence="2">Belongs to the glycosyltransferase 29 family.</text>
</comment>
<reference evidence="13" key="1">
    <citation type="submission" date="2023-07" db="EMBL/GenBank/DDBJ databases">
        <authorList>
            <person name="Stuckert A."/>
        </authorList>
    </citation>
    <scope>NUCLEOTIDE SEQUENCE</scope>
</reference>
<feature type="domain" description="PiggyBac transposable element-derived protein" evidence="12">
    <location>
        <begin position="8"/>
        <end position="262"/>
    </location>
</feature>
<dbReference type="Pfam" id="PF00777">
    <property type="entry name" value="Glyco_transf_29"/>
    <property type="match status" value="1"/>
</dbReference>
<keyword evidence="7" id="KW-1133">Transmembrane helix</keyword>
<evidence type="ECO:0000313" key="14">
    <source>
        <dbReference type="Proteomes" id="UP001176940"/>
    </source>
</evidence>
<accession>A0ABN9L5R8</accession>
<dbReference type="Gene3D" id="3.90.1480.20">
    <property type="entry name" value="Glycosyl transferase family 29"/>
    <property type="match status" value="1"/>
</dbReference>
<keyword evidence="3" id="KW-0328">Glycosyltransferase</keyword>
<keyword evidence="4" id="KW-0808">Transferase</keyword>
<evidence type="ECO:0000256" key="4">
    <source>
        <dbReference type="ARBA" id="ARBA00022679"/>
    </source>
</evidence>
<evidence type="ECO:0000256" key="2">
    <source>
        <dbReference type="ARBA" id="ARBA00006003"/>
    </source>
</evidence>
<proteinExistence type="inferred from homology"/>
<evidence type="ECO:0000313" key="13">
    <source>
        <dbReference type="EMBL" id="CAJ0931569.1"/>
    </source>
</evidence>
<evidence type="ECO:0000259" key="12">
    <source>
        <dbReference type="Pfam" id="PF13843"/>
    </source>
</evidence>
<gene>
    <name evidence="13" type="ORF">RIMI_LOCUS4751828</name>
</gene>
<sequence length="533" mass="60538">MVSARDDPDFDRLFKVRPVIEHFSKKFAEVHVPKRDICVDESLVHFKGRLRFHQYLPNKRARYGIILYKLCESTSGYTYSFRVYEGKDTRIEPPECPSILGVSGKIVWDLVHPLLDKGYHLYTDNFYSSIPLYKSLSARGTAACGTVRKNQRSHPKTLLGQMLRKGESKAQCSDHLLVVKCKDKRDVLFLTTIHGDGSALSSVRGTSPQVCKPDCVLGYNKNMGGVDLSDQLLQPYSALRKAKVWYKKLSVYIVQMAMLNAFLLSRCARHTDKSYLQFQEVVVKAQKFGTREGAGPSTSGTEGARIVPGQQFPGVIPPTDRKGTSGALQMEHDDRRPFHQSLHSKTSLLPFRAPKTHVHSPNRMNGARTSGFEADVGSRTTHHFMYPESAVNLSHGVHLVLVPFKLQDLRWITSALSTGEIKFTYTRVKQFIQADKDKVLIFNPTFFKYIHDNWTKHHGRYPSTGMLALFFALHICDEISVFGFGADQKGNWHHYWEKNKFAGAFKWTGVHNADFESRLIEALATEGRLKFYK</sequence>